<evidence type="ECO:0000313" key="4">
    <source>
        <dbReference type="Proteomes" id="UP000807785"/>
    </source>
</evidence>
<protein>
    <submittedName>
        <fullName evidence="3">VOC family protein</fullName>
    </submittedName>
</protein>
<dbReference type="Proteomes" id="UP000807785">
    <property type="component" value="Unassembled WGS sequence"/>
</dbReference>
<proteinExistence type="predicted"/>
<evidence type="ECO:0000256" key="1">
    <source>
        <dbReference type="SAM" id="MobiDB-lite"/>
    </source>
</evidence>
<sequence>MIRIRELDHIVLRVVDLDRMVRFYCEVLGCTVERKQEAIGLVLNAQGNGPICAHQNGPRECALLCPERGQGDRGINAAGSSPRLCRESPLRPGGHPRSGQRRGWVCHPRRLPPGEGGVWGDAPGFVKRSVLRTTSRAWTGVAHTVRQRGSQA</sequence>
<evidence type="ECO:0000259" key="2">
    <source>
        <dbReference type="Pfam" id="PF00903"/>
    </source>
</evidence>
<accession>A0A9D7EDL3</accession>
<feature type="region of interest" description="Disordered" evidence="1">
    <location>
        <begin position="73"/>
        <end position="105"/>
    </location>
</feature>
<name>A0A9D7EDL3_9PROT</name>
<dbReference type="InterPro" id="IPR029068">
    <property type="entry name" value="Glyas_Bleomycin-R_OHBP_Dase"/>
</dbReference>
<evidence type="ECO:0000313" key="3">
    <source>
        <dbReference type="EMBL" id="MBK6975617.1"/>
    </source>
</evidence>
<dbReference type="Pfam" id="PF00903">
    <property type="entry name" value="Glyoxalase"/>
    <property type="match status" value="1"/>
</dbReference>
<reference evidence="3" key="1">
    <citation type="submission" date="2020-10" db="EMBL/GenBank/DDBJ databases">
        <title>Connecting structure to function with the recovery of over 1000 high-quality activated sludge metagenome-assembled genomes encoding full-length rRNA genes using long-read sequencing.</title>
        <authorList>
            <person name="Singleton C.M."/>
            <person name="Petriglieri F."/>
            <person name="Kristensen J.M."/>
            <person name="Kirkegaard R.H."/>
            <person name="Michaelsen T.Y."/>
            <person name="Andersen M.H."/>
            <person name="Karst S.M."/>
            <person name="Dueholm M.S."/>
            <person name="Nielsen P.H."/>
            <person name="Albertsen M."/>
        </authorList>
    </citation>
    <scope>NUCLEOTIDE SEQUENCE</scope>
    <source>
        <strain evidence="3">Bjer_18-Q3-R1-45_BAT3C.347</strain>
    </source>
</reference>
<organism evidence="3 4">
    <name type="scientific">Candidatus Methylophosphatis roskildensis</name>
    <dbReference type="NCBI Taxonomy" id="2899263"/>
    <lineage>
        <taxon>Bacteria</taxon>
        <taxon>Pseudomonadati</taxon>
        <taxon>Pseudomonadota</taxon>
        <taxon>Betaproteobacteria</taxon>
        <taxon>Nitrosomonadales</taxon>
        <taxon>Sterolibacteriaceae</taxon>
        <taxon>Candidatus Methylophosphatis</taxon>
    </lineage>
</organism>
<dbReference type="EMBL" id="JADJEV010000005">
    <property type="protein sequence ID" value="MBK6975617.1"/>
    <property type="molecule type" value="Genomic_DNA"/>
</dbReference>
<feature type="domain" description="Glyoxalase/fosfomycin resistance/dioxygenase" evidence="2">
    <location>
        <begin position="7"/>
        <end position="43"/>
    </location>
</feature>
<dbReference type="Gene3D" id="3.10.180.10">
    <property type="entry name" value="2,3-Dihydroxybiphenyl 1,2-Dioxygenase, domain 1"/>
    <property type="match status" value="1"/>
</dbReference>
<gene>
    <name evidence="3" type="ORF">IPH26_22610</name>
</gene>
<dbReference type="InterPro" id="IPR004360">
    <property type="entry name" value="Glyas_Fos-R_dOase_dom"/>
</dbReference>
<dbReference type="AlphaFoldDB" id="A0A9D7EDL3"/>
<comment type="caution">
    <text evidence="3">The sequence shown here is derived from an EMBL/GenBank/DDBJ whole genome shotgun (WGS) entry which is preliminary data.</text>
</comment>
<dbReference type="SUPFAM" id="SSF54593">
    <property type="entry name" value="Glyoxalase/Bleomycin resistance protein/Dihydroxybiphenyl dioxygenase"/>
    <property type="match status" value="1"/>
</dbReference>